<keyword evidence="7" id="KW-0130">Cell adhesion</keyword>
<dbReference type="InterPro" id="IPR015919">
    <property type="entry name" value="Cadherin-like_sf"/>
</dbReference>
<reference evidence="14 15" key="2">
    <citation type="submission" date="2018-11" db="EMBL/GenBank/DDBJ databases">
        <authorList>
            <consortium name="Pathogen Informatics"/>
        </authorList>
    </citation>
    <scope>NUCLEOTIDE SEQUENCE [LARGE SCALE GENOMIC DNA]</scope>
    <source>
        <strain evidence="14 15">Egypt</strain>
    </source>
</reference>
<evidence type="ECO:0000313" key="14">
    <source>
        <dbReference type="EMBL" id="VDP65457.1"/>
    </source>
</evidence>
<dbReference type="SUPFAM" id="SSF49313">
    <property type="entry name" value="Cadherin-like"/>
    <property type="match status" value="3"/>
</dbReference>
<evidence type="ECO:0000256" key="10">
    <source>
        <dbReference type="ARBA" id="ARBA00023157"/>
    </source>
</evidence>
<dbReference type="PROSITE" id="PS50268">
    <property type="entry name" value="CADHERIN_2"/>
    <property type="match status" value="4"/>
</dbReference>
<reference evidence="16" key="1">
    <citation type="submission" date="2016-06" db="UniProtKB">
        <authorList>
            <consortium name="WormBaseParasite"/>
        </authorList>
    </citation>
    <scope>IDENTIFICATION</scope>
</reference>
<evidence type="ECO:0000259" key="13">
    <source>
        <dbReference type="PROSITE" id="PS50268"/>
    </source>
</evidence>
<dbReference type="InterPro" id="IPR050174">
    <property type="entry name" value="Protocadherin/Cadherin-CA"/>
</dbReference>
<keyword evidence="8" id="KW-1133">Transmembrane helix</keyword>
<evidence type="ECO:0000313" key="16">
    <source>
        <dbReference type="WBParaSite" id="ECPE_0000211801-mRNA-1"/>
    </source>
</evidence>
<keyword evidence="10" id="KW-1015">Disulfide bond</keyword>
<keyword evidence="5" id="KW-0677">Repeat</keyword>
<feature type="domain" description="Cadherin" evidence="13">
    <location>
        <begin position="299"/>
        <end position="401"/>
    </location>
</feature>
<dbReference type="Gene3D" id="2.60.40.60">
    <property type="entry name" value="Cadherins"/>
    <property type="match status" value="5"/>
</dbReference>
<evidence type="ECO:0000256" key="6">
    <source>
        <dbReference type="ARBA" id="ARBA00022837"/>
    </source>
</evidence>
<protein>
    <submittedName>
        <fullName evidence="16">Cadherin</fullName>
    </submittedName>
</protein>
<evidence type="ECO:0000256" key="11">
    <source>
        <dbReference type="ARBA" id="ARBA00023180"/>
    </source>
</evidence>
<dbReference type="InterPro" id="IPR020894">
    <property type="entry name" value="Cadherin_CS"/>
</dbReference>
<dbReference type="PRINTS" id="PR00205">
    <property type="entry name" value="CADHERIN"/>
</dbReference>
<dbReference type="CDD" id="cd11304">
    <property type="entry name" value="Cadherin_repeat"/>
    <property type="match status" value="4"/>
</dbReference>
<evidence type="ECO:0000256" key="8">
    <source>
        <dbReference type="ARBA" id="ARBA00022989"/>
    </source>
</evidence>
<evidence type="ECO:0000256" key="2">
    <source>
        <dbReference type="ARBA" id="ARBA00022536"/>
    </source>
</evidence>
<evidence type="ECO:0000256" key="4">
    <source>
        <dbReference type="ARBA" id="ARBA00022729"/>
    </source>
</evidence>
<keyword evidence="6 12" id="KW-0106">Calcium</keyword>
<keyword evidence="4" id="KW-0732">Signal</keyword>
<feature type="domain" description="Cadherin" evidence="13">
    <location>
        <begin position="24"/>
        <end position="169"/>
    </location>
</feature>
<dbReference type="Pfam" id="PF00028">
    <property type="entry name" value="Cadherin"/>
    <property type="match status" value="1"/>
</dbReference>
<comment type="subcellular location">
    <subcellularLocation>
        <location evidence="1">Membrane</location>
        <topology evidence="1">Single-pass membrane protein</topology>
    </subcellularLocation>
</comment>
<evidence type="ECO:0000256" key="3">
    <source>
        <dbReference type="ARBA" id="ARBA00022692"/>
    </source>
</evidence>
<feature type="domain" description="Cadherin" evidence="13">
    <location>
        <begin position="194"/>
        <end position="298"/>
    </location>
</feature>
<dbReference type="WBParaSite" id="ECPE_0000211801-mRNA-1">
    <property type="protein sequence ID" value="ECPE_0000211801-mRNA-1"/>
    <property type="gene ID" value="ECPE_0000211801"/>
</dbReference>
<gene>
    <name evidence="14" type="ORF">ECPE_LOCUS2118</name>
</gene>
<proteinExistence type="predicted"/>
<keyword evidence="11" id="KW-0325">Glycoprotein</keyword>
<dbReference type="SMART" id="SM00112">
    <property type="entry name" value="CA"/>
    <property type="match status" value="4"/>
</dbReference>
<keyword evidence="3" id="KW-0812">Transmembrane</keyword>
<sequence>MSNMPTMPLTAPVRFPRGTVWRIQEHTVHFTVEENCPVGTKLGKITPAQSPLTNGFEADSQLHSGVKYQFGAPSSLFTVDEQTGMVSTVGKIDAEQLCAKARDEERSGIVVDGWVAEEQPTILDRVSCPQNGSLTVHVDINMVRADASLVSIFRTIIHVKDLNDNAPYFDQPRWHRRLKEALYRKGRRLDLPKAQDNDVTLPNRQIRYRLEPSVKEVSNSFGPFRLEISPTGQPGLVLMEDLDAELYSAYHLILVAYGPLELDRDRTVNTGWSDSSQSEARLEIYIEVIDMNDNEPRFARTNYNISVSEDTPVGSIIYQLTAHDPDKSANLTYSIKPLEKGVLASSTFHVTPDGRVQLSGPLDYEGQRNYELPVQVKDGEFNAYTTLFVSVLDTNDEPPRFEINPKQIVASEHAVPGKLIGQVRIYDPDGEEINGHVRCFEPPGLERNQPLAFLPDPRQNPFALVYDLTTRVFLDRESEDQANGGQMRVYLVCTDGSDSRQHGVQYNEKHTSTMTIVLTVKDENDHPPVFDQPIYHVAVYENNAIGEKLIQVHDFLEVHLLYYMEFSPEVFYSKIV</sequence>
<evidence type="ECO:0000256" key="12">
    <source>
        <dbReference type="PROSITE-ProRule" id="PRU00043"/>
    </source>
</evidence>
<evidence type="ECO:0000313" key="15">
    <source>
        <dbReference type="Proteomes" id="UP000272942"/>
    </source>
</evidence>
<dbReference type="GO" id="GO:0007156">
    <property type="term" value="P:homophilic cell adhesion via plasma membrane adhesion molecules"/>
    <property type="evidence" value="ECO:0007669"/>
    <property type="project" value="InterPro"/>
</dbReference>
<dbReference type="GO" id="GO:0005886">
    <property type="term" value="C:plasma membrane"/>
    <property type="evidence" value="ECO:0007669"/>
    <property type="project" value="InterPro"/>
</dbReference>
<accession>A0A183A583</accession>
<dbReference type="AlphaFoldDB" id="A0A183A583"/>
<evidence type="ECO:0000256" key="5">
    <source>
        <dbReference type="ARBA" id="ARBA00022737"/>
    </source>
</evidence>
<dbReference type="InterPro" id="IPR002126">
    <property type="entry name" value="Cadherin-like_dom"/>
</dbReference>
<dbReference type="PANTHER" id="PTHR24028">
    <property type="entry name" value="CADHERIN-87A"/>
    <property type="match status" value="1"/>
</dbReference>
<dbReference type="FunFam" id="2.60.40.60:FF:000024">
    <property type="entry name" value="FAT atypical cadherin 3"/>
    <property type="match status" value="1"/>
</dbReference>
<organism evidence="16">
    <name type="scientific">Echinostoma caproni</name>
    <dbReference type="NCBI Taxonomy" id="27848"/>
    <lineage>
        <taxon>Eukaryota</taxon>
        <taxon>Metazoa</taxon>
        <taxon>Spiralia</taxon>
        <taxon>Lophotrochozoa</taxon>
        <taxon>Platyhelminthes</taxon>
        <taxon>Trematoda</taxon>
        <taxon>Digenea</taxon>
        <taxon>Plagiorchiida</taxon>
        <taxon>Echinostomata</taxon>
        <taxon>Echinostomatoidea</taxon>
        <taxon>Echinostomatidae</taxon>
        <taxon>Echinostoma</taxon>
    </lineage>
</organism>
<evidence type="ECO:0000256" key="7">
    <source>
        <dbReference type="ARBA" id="ARBA00022889"/>
    </source>
</evidence>
<dbReference type="PANTHER" id="PTHR24028:SF328">
    <property type="entry name" value="CADHERIN-3"/>
    <property type="match status" value="1"/>
</dbReference>
<dbReference type="Proteomes" id="UP000272942">
    <property type="component" value="Unassembled WGS sequence"/>
</dbReference>
<feature type="domain" description="Cadherin" evidence="13">
    <location>
        <begin position="402"/>
        <end position="530"/>
    </location>
</feature>
<evidence type="ECO:0000256" key="1">
    <source>
        <dbReference type="ARBA" id="ARBA00004167"/>
    </source>
</evidence>
<evidence type="ECO:0000256" key="9">
    <source>
        <dbReference type="ARBA" id="ARBA00023136"/>
    </source>
</evidence>
<dbReference type="PROSITE" id="PS00232">
    <property type="entry name" value="CADHERIN_1"/>
    <property type="match status" value="3"/>
</dbReference>
<keyword evidence="2" id="KW-0245">EGF-like domain</keyword>
<dbReference type="OrthoDB" id="6252479at2759"/>
<dbReference type="EMBL" id="UZAN01039421">
    <property type="protein sequence ID" value="VDP65457.1"/>
    <property type="molecule type" value="Genomic_DNA"/>
</dbReference>
<dbReference type="GO" id="GO:0005509">
    <property type="term" value="F:calcium ion binding"/>
    <property type="evidence" value="ECO:0007669"/>
    <property type="project" value="UniProtKB-UniRule"/>
</dbReference>
<name>A0A183A583_9TREM</name>
<keyword evidence="9" id="KW-0472">Membrane</keyword>
<keyword evidence="15" id="KW-1185">Reference proteome</keyword>